<evidence type="ECO:0000256" key="6">
    <source>
        <dbReference type="SAM" id="SignalP"/>
    </source>
</evidence>
<evidence type="ECO:0000256" key="5">
    <source>
        <dbReference type="ARBA" id="ARBA00023288"/>
    </source>
</evidence>
<evidence type="ECO:0000256" key="4">
    <source>
        <dbReference type="ARBA" id="ARBA00023139"/>
    </source>
</evidence>
<comment type="caution">
    <text evidence="7">The sequence shown here is derived from an EMBL/GenBank/DDBJ whole genome shotgun (WGS) entry which is preliminary data.</text>
</comment>
<keyword evidence="8" id="KW-1185">Reference proteome</keyword>
<dbReference type="InterPro" id="IPR050490">
    <property type="entry name" value="Bact_solute-bd_prot1"/>
</dbReference>
<dbReference type="PROSITE" id="PS51257">
    <property type="entry name" value="PROKAR_LIPOPROTEIN"/>
    <property type="match status" value="1"/>
</dbReference>
<keyword evidence="4" id="KW-0564">Palmitate</keyword>
<feature type="chain" id="PRO_5045136800" evidence="6">
    <location>
        <begin position="21"/>
        <end position="491"/>
    </location>
</feature>
<keyword evidence="2 6" id="KW-0732">Signal</keyword>
<evidence type="ECO:0000313" key="7">
    <source>
        <dbReference type="EMBL" id="MEC0238264.1"/>
    </source>
</evidence>
<keyword evidence="1" id="KW-1003">Cell membrane</keyword>
<dbReference type="InterPro" id="IPR006059">
    <property type="entry name" value="SBP"/>
</dbReference>
<organism evidence="7 8">
    <name type="scientific">Paenibacillus dokdonensis</name>
    <dbReference type="NCBI Taxonomy" id="2567944"/>
    <lineage>
        <taxon>Bacteria</taxon>
        <taxon>Bacillati</taxon>
        <taxon>Bacillota</taxon>
        <taxon>Bacilli</taxon>
        <taxon>Bacillales</taxon>
        <taxon>Paenibacillaceae</taxon>
        <taxon>Paenibacillus</taxon>
    </lineage>
</organism>
<dbReference type="Proteomes" id="UP001344632">
    <property type="component" value="Unassembled WGS sequence"/>
</dbReference>
<evidence type="ECO:0000256" key="3">
    <source>
        <dbReference type="ARBA" id="ARBA00023136"/>
    </source>
</evidence>
<dbReference type="RefSeq" id="WP_326084652.1">
    <property type="nucleotide sequence ID" value="NZ_JARLKZ010000001.1"/>
</dbReference>
<name>A0ABU6GEV6_9BACL</name>
<accession>A0ABU6GEV6</accession>
<dbReference type="Gene3D" id="3.40.190.10">
    <property type="entry name" value="Periplasmic binding protein-like II"/>
    <property type="match status" value="2"/>
</dbReference>
<keyword evidence="3" id="KW-0472">Membrane</keyword>
<dbReference type="PANTHER" id="PTHR43649">
    <property type="entry name" value="ARABINOSE-BINDING PROTEIN-RELATED"/>
    <property type="match status" value="1"/>
</dbReference>
<feature type="signal peptide" evidence="6">
    <location>
        <begin position="1"/>
        <end position="20"/>
    </location>
</feature>
<protein>
    <submittedName>
        <fullName evidence="7">Extracellular solute-binding protein</fullName>
    </submittedName>
</protein>
<reference evidence="7 8" key="1">
    <citation type="submission" date="2023-03" db="EMBL/GenBank/DDBJ databases">
        <title>Bacillus Genome Sequencing.</title>
        <authorList>
            <person name="Dunlap C."/>
        </authorList>
    </citation>
    <scope>NUCLEOTIDE SEQUENCE [LARGE SCALE GENOMIC DNA]</scope>
    <source>
        <strain evidence="7 8">BD-525</strain>
    </source>
</reference>
<dbReference type="SUPFAM" id="SSF53850">
    <property type="entry name" value="Periplasmic binding protein-like II"/>
    <property type="match status" value="1"/>
</dbReference>
<dbReference type="PANTHER" id="PTHR43649:SF33">
    <property type="entry name" value="POLYGALACTURONAN_RHAMNOGALACTURONAN-BINDING PROTEIN YTCQ"/>
    <property type="match status" value="1"/>
</dbReference>
<evidence type="ECO:0000256" key="1">
    <source>
        <dbReference type="ARBA" id="ARBA00022475"/>
    </source>
</evidence>
<dbReference type="EMBL" id="JARLKZ010000001">
    <property type="protein sequence ID" value="MEC0238264.1"/>
    <property type="molecule type" value="Genomic_DNA"/>
</dbReference>
<sequence length="491" mass="54437">MKKMLVMVIAVLMILTTACSSGGKESAQDAKGASDASSDKGNGDPVTISIVYKDMAPDDPWIKAVEDGMKAEGKNVKLEFVPVQSGTYSEKLGLLLQSGTIPDLIYFQGGDYQFAVTQKILEDLTPYIEKSTYVKAAMNPYNQERTANYPYLVWLSPSTTKVPVVRQDFFDKTTSGKTLLENPSIENYYNFFKEVKEKNGSKFAYTVPGDLDELDAVFAQAFGLTSTWLKGEDGKYAFGRTTKFEKEKLEFYAKLYKEGLLDPEFLTKKWDTKEKAFYDGQAAVISGTQGKVIDMYNSKSVSQNGKTATVMPLPPAKGVGEGYLPIDVSKESRGIAISSVSKNKDMAFAVLEFLASPKGQMLEKLGIEGEHYTIENDKIKFTDKYAEWYARFVDNNTNFKPDKEFDPTTPFLSEAATKSLDMVASKSTKDNTFIIPEDLQSKYDAAMAVYKEFAANVVTGKTPIDQFDKFVQDWNAAGGSDLTTKANEVIK</sequence>
<proteinExistence type="predicted"/>
<keyword evidence="5" id="KW-0449">Lipoprotein</keyword>
<gene>
    <name evidence="7" type="ORF">P4H66_00065</name>
</gene>
<evidence type="ECO:0000256" key="2">
    <source>
        <dbReference type="ARBA" id="ARBA00022729"/>
    </source>
</evidence>
<dbReference type="Pfam" id="PF01547">
    <property type="entry name" value="SBP_bac_1"/>
    <property type="match status" value="1"/>
</dbReference>
<evidence type="ECO:0000313" key="8">
    <source>
        <dbReference type="Proteomes" id="UP001344632"/>
    </source>
</evidence>